<evidence type="ECO:0000313" key="5">
    <source>
        <dbReference type="Proteomes" id="UP000274504"/>
    </source>
</evidence>
<feature type="compositionally biased region" description="Low complexity" evidence="2">
    <location>
        <begin position="155"/>
        <end position="182"/>
    </location>
</feature>
<feature type="compositionally biased region" description="Low complexity" evidence="2">
    <location>
        <begin position="28"/>
        <end position="44"/>
    </location>
</feature>
<dbReference type="EMBL" id="UYSG01004431">
    <property type="protein sequence ID" value="VDL58498.1"/>
    <property type="molecule type" value="Genomic_DNA"/>
</dbReference>
<evidence type="ECO:0000256" key="1">
    <source>
        <dbReference type="PROSITE-ProRule" id="PRU00042"/>
    </source>
</evidence>
<sequence length="215" mass="23392">METLQFVESKSSIPPLFSLNMKNFKMTNSDSSSHVQNSDSDSNNRLPTAILPKPPNNSFKHVHVLQCPGCQFSTLISSTLQGHIKASHPTIESFTVFSCSDCGAKTTEKNLLEDHMKLYHPNAEQPYKFAELRHSVNSMIDGVMLVNPRSTSSAISTATTQTIPPQSSSPPIITSTQKPTTSHALAKAESASEVPEKSTNTIQGSKKRKAHTPVS</sequence>
<reference evidence="4 5" key="2">
    <citation type="submission" date="2018-11" db="EMBL/GenBank/DDBJ databases">
        <authorList>
            <consortium name="Pathogen Informatics"/>
        </authorList>
    </citation>
    <scope>NUCLEOTIDE SEQUENCE [LARGE SCALE GENOMIC DNA]</scope>
</reference>
<evidence type="ECO:0000259" key="3">
    <source>
        <dbReference type="PROSITE" id="PS50157"/>
    </source>
</evidence>
<keyword evidence="1" id="KW-0863">Zinc-finger</keyword>
<dbReference type="Gene3D" id="3.30.160.60">
    <property type="entry name" value="Classic Zinc Finger"/>
    <property type="match status" value="1"/>
</dbReference>
<dbReference type="SMART" id="SM00355">
    <property type="entry name" value="ZnF_C2H2"/>
    <property type="match status" value="2"/>
</dbReference>
<feature type="compositionally biased region" description="Basic residues" evidence="2">
    <location>
        <begin position="205"/>
        <end position="215"/>
    </location>
</feature>
<dbReference type="OrthoDB" id="4187154at2759"/>
<organism evidence="6">
    <name type="scientific">Hymenolepis diminuta</name>
    <name type="common">Rat tapeworm</name>
    <dbReference type="NCBI Taxonomy" id="6216"/>
    <lineage>
        <taxon>Eukaryota</taxon>
        <taxon>Metazoa</taxon>
        <taxon>Spiralia</taxon>
        <taxon>Lophotrochozoa</taxon>
        <taxon>Platyhelminthes</taxon>
        <taxon>Cestoda</taxon>
        <taxon>Eucestoda</taxon>
        <taxon>Cyclophyllidea</taxon>
        <taxon>Hymenolepididae</taxon>
        <taxon>Hymenolepis</taxon>
    </lineage>
</organism>
<name>A0A0R3SML7_HYMDI</name>
<dbReference type="WBParaSite" id="HDID_0000618201-mRNA-1">
    <property type="protein sequence ID" value="HDID_0000618201-mRNA-1"/>
    <property type="gene ID" value="HDID_0000618201"/>
</dbReference>
<gene>
    <name evidence="4" type="ORF">HDID_LOCUS6180</name>
</gene>
<dbReference type="PROSITE" id="PS50157">
    <property type="entry name" value="ZINC_FINGER_C2H2_2"/>
    <property type="match status" value="1"/>
</dbReference>
<keyword evidence="1" id="KW-0479">Metal-binding</keyword>
<keyword evidence="1" id="KW-0862">Zinc</keyword>
<dbReference type="Proteomes" id="UP000274504">
    <property type="component" value="Unassembled WGS sequence"/>
</dbReference>
<protein>
    <submittedName>
        <fullName evidence="6">C2H2-type domain-containing protein</fullName>
    </submittedName>
</protein>
<evidence type="ECO:0000313" key="6">
    <source>
        <dbReference type="WBParaSite" id="HDID_0000618201-mRNA-1"/>
    </source>
</evidence>
<dbReference type="GO" id="GO:0008270">
    <property type="term" value="F:zinc ion binding"/>
    <property type="evidence" value="ECO:0007669"/>
    <property type="project" value="UniProtKB-KW"/>
</dbReference>
<feature type="region of interest" description="Disordered" evidence="2">
    <location>
        <begin position="28"/>
        <end position="47"/>
    </location>
</feature>
<feature type="domain" description="C2H2-type" evidence="3">
    <location>
        <begin position="97"/>
        <end position="125"/>
    </location>
</feature>
<evidence type="ECO:0000256" key="2">
    <source>
        <dbReference type="SAM" id="MobiDB-lite"/>
    </source>
</evidence>
<feature type="region of interest" description="Disordered" evidence="2">
    <location>
        <begin position="155"/>
        <end position="215"/>
    </location>
</feature>
<dbReference type="InterPro" id="IPR013087">
    <property type="entry name" value="Znf_C2H2_type"/>
</dbReference>
<reference evidence="6" key="1">
    <citation type="submission" date="2017-02" db="UniProtKB">
        <authorList>
            <consortium name="WormBaseParasite"/>
        </authorList>
    </citation>
    <scope>IDENTIFICATION</scope>
</reference>
<evidence type="ECO:0000313" key="4">
    <source>
        <dbReference type="EMBL" id="VDL58498.1"/>
    </source>
</evidence>
<proteinExistence type="predicted"/>
<accession>A0A0R3SML7</accession>
<dbReference type="STRING" id="6216.A0A0R3SML7"/>
<dbReference type="AlphaFoldDB" id="A0A0R3SML7"/>